<reference evidence="2 3" key="1">
    <citation type="submission" date="2018-09" db="EMBL/GenBank/DDBJ databases">
        <title>Comparative genomics of Leucobacter spp.</title>
        <authorList>
            <person name="Reis A.C."/>
            <person name="Kolvenbach B.A."/>
            <person name="Corvini P.F.X."/>
            <person name="Nunes O.C."/>
        </authorList>
    </citation>
    <scope>NUCLEOTIDE SEQUENCE [LARGE SCALE GENOMIC DNA]</scope>
    <source>
        <strain evidence="2 3">L-1</strain>
    </source>
</reference>
<dbReference type="InterPro" id="IPR051448">
    <property type="entry name" value="CdaR-like_regulators"/>
</dbReference>
<dbReference type="Gene3D" id="1.10.10.2840">
    <property type="entry name" value="PucR C-terminal helix-turn-helix domain"/>
    <property type="match status" value="1"/>
</dbReference>
<sequence length="488" mass="53673">MKPSCPATMCSLSSLRMGPAESCLGRSPLRLGKLPRRNAREVLTIHYRKFDNCRSVGRGPPVPHCLPDERASAVQQRELDEVVSLVSESTGRNVSLDDVAGRVVAYSTIVPTTDRVRIDAVLSKSVPSHAKIWESKHGISTRTRPFTVPGDPEHGLLPRICIPLLVRGVRVGYLWVQANSAEDTLAPLLAELEQRHSETERLAERVLLALGTPSGIASAANRDFQDLVSGQGDVVHEELAERMRPDRDTHLIVFSSAAAQKNAETLPALAYAHALQDAARAVYAAASPLESPEVVGFSTDQHGVFLIPNRSLIGPFAERLSIALELRTSARQEREVAYGVSAPISEASELRLAYRQAVTALQASVVDPALTTHRFDNVGIYRLLAHAATAHVPERIQRIANAPEGEERLRILERVYDSPGTMQRVADALHMHRTSIYNHLQRIAAIIDADPLDPLVRLELHAGLKLRRWLDRPRFEAPLGTRSAPQVF</sequence>
<evidence type="ECO:0000313" key="3">
    <source>
        <dbReference type="Proteomes" id="UP001646141"/>
    </source>
</evidence>
<evidence type="ECO:0000259" key="1">
    <source>
        <dbReference type="Pfam" id="PF13556"/>
    </source>
</evidence>
<dbReference type="Proteomes" id="UP001646141">
    <property type="component" value="Unassembled WGS sequence"/>
</dbReference>
<dbReference type="PANTHER" id="PTHR33744:SF1">
    <property type="entry name" value="DNA-BINDING TRANSCRIPTIONAL ACTIVATOR ADER"/>
    <property type="match status" value="1"/>
</dbReference>
<gene>
    <name evidence="2" type="ORF">D3226_10060</name>
</gene>
<keyword evidence="3" id="KW-1185">Reference proteome</keyword>
<protein>
    <submittedName>
        <fullName evidence="2">PucR family transcriptional regulator</fullName>
    </submittedName>
</protein>
<dbReference type="InterPro" id="IPR025736">
    <property type="entry name" value="PucR_C-HTH_dom"/>
</dbReference>
<name>A0ABS1SSZ7_9MICO</name>
<accession>A0ABS1SSZ7</accession>
<dbReference type="PANTHER" id="PTHR33744">
    <property type="entry name" value="CARBOHYDRATE DIACID REGULATOR"/>
    <property type="match status" value="1"/>
</dbReference>
<proteinExistence type="predicted"/>
<evidence type="ECO:0000313" key="2">
    <source>
        <dbReference type="EMBL" id="MBL3690302.1"/>
    </source>
</evidence>
<dbReference type="Pfam" id="PF13556">
    <property type="entry name" value="HTH_30"/>
    <property type="match status" value="1"/>
</dbReference>
<feature type="domain" description="PucR C-terminal helix-turn-helix" evidence="1">
    <location>
        <begin position="409"/>
        <end position="465"/>
    </location>
</feature>
<dbReference type="InterPro" id="IPR042070">
    <property type="entry name" value="PucR_C-HTH_sf"/>
</dbReference>
<comment type="caution">
    <text evidence="2">The sequence shown here is derived from an EMBL/GenBank/DDBJ whole genome shotgun (WGS) entry which is preliminary data.</text>
</comment>
<organism evidence="2 3">
    <name type="scientific">Leucobacter chromiireducens subsp. chromiireducens</name>
    <dbReference type="NCBI Taxonomy" id="660067"/>
    <lineage>
        <taxon>Bacteria</taxon>
        <taxon>Bacillati</taxon>
        <taxon>Actinomycetota</taxon>
        <taxon>Actinomycetes</taxon>
        <taxon>Micrococcales</taxon>
        <taxon>Microbacteriaceae</taxon>
        <taxon>Leucobacter</taxon>
    </lineage>
</organism>
<dbReference type="EMBL" id="QYAD01000003">
    <property type="protein sequence ID" value="MBL3690302.1"/>
    <property type="molecule type" value="Genomic_DNA"/>
</dbReference>